<comment type="caution">
    <text evidence="6">The sequence shown here is derived from an EMBL/GenBank/DDBJ whole genome shotgun (WGS) entry which is preliminary data.</text>
</comment>
<organism evidence="6 7">
    <name type="scientific">Bianquea renquensis</name>
    <dbReference type="NCBI Taxonomy" id="2763661"/>
    <lineage>
        <taxon>Bacteria</taxon>
        <taxon>Bacillati</taxon>
        <taxon>Bacillota</taxon>
        <taxon>Clostridia</taxon>
        <taxon>Eubacteriales</taxon>
        <taxon>Bianqueaceae</taxon>
        <taxon>Bianquea</taxon>
    </lineage>
</organism>
<dbReference type="EMBL" id="JACRSQ010000033">
    <property type="protein sequence ID" value="MBC8544837.1"/>
    <property type="molecule type" value="Genomic_DNA"/>
</dbReference>
<evidence type="ECO:0000256" key="1">
    <source>
        <dbReference type="ARBA" id="ARBA00004761"/>
    </source>
</evidence>
<reference evidence="6" key="1">
    <citation type="submission" date="2020-08" db="EMBL/GenBank/DDBJ databases">
        <title>Genome public.</title>
        <authorList>
            <person name="Liu C."/>
            <person name="Sun Q."/>
        </authorList>
    </citation>
    <scope>NUCLEOTIDE SEQUENCE</scope>
    <source>
        <strain evidence="6">NSJ-32</strain>
    </source>
</reference>
<dbReference type="GO" id="GO:0016829">
    <property type="term" value="F:lyase activity"/>
    <property type="evidence" value="ECO:0007669"/>
    <property type="project" value="UniProtKB-KW"/>
</dbReference>
<comment type="similarity">
    <text evidence="2">Belongs to the KHG/KDPG aldolase family.</text>
</comment>
<sequence>MKTEIRQIIQKEKIIAIMRGVETKNCVETARALYQGGIVLLEIPFSQGSGALEQTKESLKAVSRELGGKVILGAGTVTTAEQLEIAWSEGAKYFISPVFDRNLIALANKMDMVSIPGAMTPTEALAASRAGADFVKIFPAEVMGIHYFKSILAPLGNISLLAVGGVDENNMLEYLRNGAVGVGIGKNLVNPQWIQEERYARIRERASELVNKRKLWEGDGIRE</sequence>
<dbReference type="Proteomes" id="UP000657006">
    <property type="component" value="Unassembled WGS sequence"/>
</dbReference>
<dbReference type="PANTHER" id="PTHR30246">
    <property type="entry name" value="2-KETO-3-DEOXY-6-PHOSPHOGLUCONATE ALDOLASE"/>
    <property type="match status" value="1"/>
</dbReference>
<gene>
    <name evidence="6" type="ORF">H8730_14910</name>
</gene>
<name>A0A926DWA7_9FIRM</name>
<protein>
    <submittedName>
        <fullName evidence="6">Bifunctional 4-hydroxy-2-oxoglutarate aldolase/2-dehydro-3-deoxy-phosphogluconate aldolase</fullName>
    </submittedName>
</protein>
<evidence type="ECO:0000256" key="3">
    <source>
        <dbReference type="ARBA" id="ARBA00011233"/>
    </source>
</evidence>
<evidence type="ECO:0000256" key="5">
    <source>
        <dbReference type="ARBA" id="ARBA00023277"/>
    </source>
</evidence>
<accession>A0A926DWA7</accession>
<evidence type="ECO:0000313" key="6">
    <source>
        <dbReference type="EMBL" id="MBC8544837.1"/>
    </source>
</evidence>
<dbReference type="CDD" id="cd00452">
    <property type="entry name" value="KDPG_aldolase"/>
    <property type="match status" value="1"/>
</dbReference>
<dbReference type="PANTHER" id="PTHR30246:SF1">
    <property type="entry name" value="2-DEHYDRO-3-DEOXY-6-PHOSPHOGALACTONATE ALDOLASE-RELATED"/>
    <property type="match status" value="1"/>
</dbReference>
<proteinExistence type="inferred from homology"/>
<comment type="pathway">
    <text evidence="1">Carbohydrate acid metabolism.</text>
</comment>
<dbReference type="InterPro" id="IPR000887">
    <property type="entry name" value="Aldlse_KDPG_KHG"/>
</dbReference>
<keyword evidence="5" id="KW-0119">Carbohydrate metabolism</keyword>
<evidence type="ECO:0000313" key="7">
    <source>
        <dbReference type="Proteomes" id="UP000657006"/>
    </source>
</evidence>
<dbReference type="Pfam" id="PF01081">
    <property type="entry name" value="Aldolase"/>
    <property type="match status" value="1"/>
</dbReference>
<evidence type="ECO:0000256" key="4">
    <source>
        <dbReference type="ARBA" id="ARBA00023239"/>
    </source>
</evidence>
<dbReference type="InterPro" id="IPR013785">
    <property type="entry name" value="Aldolase_TIM"/>
</dbReference>
<dbReference type="RefSeq" id="WP_177719903.1">
    <property type="nucleotide sequence ID" value="NZ_JACRSQ010000033.1"/>
</dbReference>
<comment type="subunit">
    <text evidence="3">Homotrimer.</text>
</comment>
<dbReference type="AlphaFoldDB" id="A0A926DWA7"/>
<keyword evidence="4" id="KW-0456">Lyase</keyword>
<dbReference type="Gene3D" id="3.20.20.70">
    <property type="entry name" value="Aldolase class I"/>
    <property type="match status" value="1"/>
</dbReference>
<dbReference type="SUPFAM" id="SSF51569">
    <property type="entry name" value="Aldolase"/>
    <property type="match status" value="1"/>
</dbReference>
<keyword evidence="7" id="KW-1185">Reference proteome</keyword>
<evidence type="ECO:0000256" key="2">
    <source>
        <dbReference type="ARBA" id="ARBA00006906"/>
    </source>
</evidence>
<dbReference type="NCBIfam" id="TIGR01182">
    <property type="entry name" value="eda"/>
    <property type="match status" value="1"/>
</dbReference>